<dbReference type="Pfam" id="PF10038">
    <property type="entry name" value="DUF2274"/>
    <property type="match status" value="1"/>
</dbReference>
<evidence type="ECO:0000313" key="2">
    <source>
        <dbReference type="EMBL" id="AUN32707.1"/>
    </source>
</evidence>
<dbReference type="InterPro" id="IPR018733">
    <property type="entry name" value="DUF2274"/>
</dbReference>
<feature type="compositionally biased region" description="Basic and acidic residues" evidence="1">
    <location>
        <begin position="67"/>
        <end position="78"/>
    </location>
</feature>
<organism evidence="2 3">
    <name type="scientific">Niveispirillum cyanobacteriorum</name>
    <dbReference type="NCBI Taxonomy" id="1612173"/>
    <lineage>
        <taxon>Bacteria</taxon>
        <taxon>Pseudomonadati</taxon>
        <taxon>Pseudomonadota</taxon>
        <taxon>Alphaproteobacteria</taxon>
        <taxon>Rhodospirillales</taxon>
        <taxon>Azospirillaceae</taxon>
        <taxon>Niveispirillum</taxon>
    </lineage>
</organism>
<dbReference type="RefSeq" id="WP_102114240.1">
    <property type="nucleotide sequence ID" value="NZ_BMGN01000010.1"/>
</dbReference>
<dbReference type="OrthoDB" id="9803810at2"/>
<evidence type="ECO:0000256" key="1">
    <source>
        <dbReference type="SAM" id="MobiDB-lite"/>
    </source>
</evidence>
<dbReference type="KEGG" id="ncb:C0V82_20550"/>
<dbReference type="Proteomes" id="UP000234752">
    <property type="component" value="Chromosome eg_2"/>
</dbReference>
<sequence>MLKLPKLPDRTPVKLTVILNPELHQRLQSYAALYRETYGAAEPVADLIPYMLGAFLDSDRAYARAQKDDRPFAHDNGGRRKRLGDAPEVGRLPRETED</sequence>
<accession>A0A2K9NHZ4</accession>
<feature type="region of interest" description="Disordered" evidence="1">
    <location>
        <begin position="67"/>
        <end position="98"/>
    </location>
</feature>
<proteinExistence type="predicted"/>
<protein>
    <submittedName>
        <fullName evidence="2">DUF2274 domain-containing protein</fullName>
    </submittedName>
</protein>
<gene>
    <name evidence="2" type="ORF">C0V82_20550</name>
</gene>
<dbReference type="EMBL" id="CP025612">
    <property type="protein sequence ID" value="AUN32707.1"/>
    <property type="molecule type" value="Genomic_DNA"/>
</dbReference>
<dbReference type="AlphaFoldDB" id="A0A2K9NHZ4"/>
<evidence type="ECO:0000313" key="3">
    <source>
        <dbReference type="Proteomes" id="UP000234752"/>
    </source>
</evidence>
<name>A0A2K9NHZ4_9PROT</name>
<reference evidence="2 3" key="1">
    <citation type="submission" date="2017-12" db="EMBL/GenBank/DDBJ databases">
        <title>Genomes of bacteria within cyanobacterial aggregates.</title>
        <authorList>
            <person name="Cai H."/>
        </authorList>
    </citation>
    <scope>NUCLEOTIDE SEQUENCE [LARGE SCALE GENOMIC DNA]</scope>
    <source>
        <strain evidence="2 3">TH16</strain>
    </source>
</reference>
<keyword evidence="3" id="KW-1185">Reference proteome</keyword>